<dbReference type="PANTHER" id="PTHR15811">
    <property type="entry name" value="MTH938 DOMAIN-CONTAINING PROTEIN"/>
    <property type="match status" value="1"/>
</dbReference>
<sequence>MVQFKSGKSMIGEYHFGSITIDGKTYEYDVEVRWTGEVLEWWRGESHVIDIDDVKRAIDQNPELIIIGTGESGLAKVTERTKEEILSKGIGLIVDKTEEAVKTFNIQKEESTEEEGVQKKVIGLFHLTC</sequence>
<dbReference type="SUPFAM" id="SSF64076">
    <property type="entry name" value="MTH938-like"/>
    <property type="match status" value="1"/>
</dbReference>
<dbReference type="Proteomes" id="UP000230778">
    <property type="component" value="Unassembled WGS sequence"/>
</dbReference>
<accession>A0A2H0FF16</accession>
<dbReference type="GO" id="GO:0005737">
    <property type="term" value="C:cytoplasm"/>
    <property type="evidence" value="ECO:0007669"/>
    <property type="project" value="TreeGrafter"/>
</dbReference>
<evidence type="ECO:0000313" key="1">
    <source>
        <dbReference type="EMBL" id="PIQ04550.1"/>
    </source>
</evidence>
<protein>
    <submittedName>
        <fullName evidence="1">Uncharacterized protein</fullName>
    </submittedName>
</protein>
<organism evidence="1 2">
    <name type="scientific">Candidatus Nealsonbacteria bacterium CG18_big_fil_WC_8_21_14_2_50_37_10</name>
    <dbReference type="NCBI Taxonomy" id="1974717"/>
    <lineage>
        <taxon>Bacteria</taxon>
        <taxon>Candidatus Nealsoniibacteriota</taxon>
    </lineage>
</organism>
<dbReference type="PANTHER" id="PTHR15811:SF5">
    <property type="entry name" value="MTH938 DOMAIN-CONTAINING PROTEIN"/>
    <property type="match status" value="1"/>
</dbReference>
<reference evidence="1 2" key="1">
    <citation type="submission" date="2017-09" db="EMBL/GenBank/DDBJ databases">
        <title>Depth-based differentiation of microbial function through sediment-hosted aquifers and enrichment of novel symbionts in the deep terrestrial subsurface.</title>
        <authorList>
            <person name="Probst A.J."/>
            <person name="Ladd B."/>
            <person name="Jarett J.K."/>
            <person name="Geller-Mcgrath D.E."/>
            <person name="Sieber C.M."/>
            <person name="Emerson J.B."/>
            <person name="Anantharaman K."/>
            <person name="Thomas B.C."/>
            <person name="Malmstrom R."/>
            <person name="Stieglmeier M."/>
            <person name="Klingl A."/>
            <person name="Woyke T."/>
            <person name="Ryan C.M."/>
            <person name="Banfield J.F."/>
        </authorList>
    </citation>
    <scope>NUCLEOTIDE SEQUENCE [LARGE SCALE GENOMIC DNA]</scope>
    <source>
        <strain evidence="1">CG18_big_fil_WC_8_21_14_2_50_37_10</strain>
    </source>
</reference>
<comment type="caution">
    <text evidence="1">The sequence shown here is derived from an EMBL/GenBank/DDBJ whole genome shotgun (WGS) entry which is preliminary data.</text>
</comment>
<proteinExistence type="predicted"/>
<dbReference type="Pfam" id="PF04430">
    <property type="entry name" value="DUF498"/>
    <property type="match status" value="1"/>
</dbReference>
<evidence type="ECO:0000313" key="2">
    <source>
        <dbReference type="Proteomes" id="UP000230778"/>
    </source>
</evidence>
<dbReference type="EMBL" id="PCUC01000176">
    <property type="protein sequence ID" value="PIQ04550.1"/>
    <property type="molecule type" value="Genomic_DNA"/>
</dbReference>
<dbReference type="AlphaFoldDB" id="A0A2H0FF16"/>
<dbReference type="Gene3D" id="3.40.1230.10">
    <property type="entry name" value="MTH938-like"/>
    <property type="match status" value="1"/>
</dbReference>
<dbReference type="InterPro" id="IPR007523">
    <property type="entry name" value="NDUFAF3/AAMDC"/>
</dbReference>
<dbReference type="InterPro" id="IPR036748">
    <property type="entry name" value="MTH938-like_sf"/>
</dbReference>
<gene>
    <name evidence="1" type="ORF">COW72_03405</name>
</gene>
<name>A0A2H0FF16_9BACT</name>